<evidence type="ECO:0000313" key="2">
    <source>
        <dbReference type="Proteomes" id="UP000287651"/>
    </source>
</evidence>
<dbReference type="AlphaFoldDB" id="A0A426XIC8"/>
<accession>A0A426XIC8</accession>
<proteinExistence type="predicted"/>
<dbReference type="EMBL" id="AMZH03020355">
    <property type="protein sequence ID" value="RRT39235.1"/>
    <property type="molecule type" value="Genomic_DNA"/>
</dbReference>
<evidence type="ECO:0000313" key="1">
    <source>
        <dbReference type="EMBL" id="RRT39235.1"/>
    </source>
</evidence>
<gene>
    <name evidence="1" type="ORF">B296_00044691</name>
</gene>
<dbReference type="Proteomes" id="UP000287651">
    <property type="component" value="Unassembled WGS sequence"/>
</dbReference>
<organism evidence="1 2">
    <name type="scientific">Ensete ventricosum</name>
    <name type="common">Abyssinian banana</name>
    <name type="synonym">Musa ensete</name>
    <dbReference type="NCBI Taxonomy" id="4639"/>
    <lineage>
        <taxon>Eukaryota</taxon>
        <taxon>Viridiplantae</taxon>
        <taxon>Streptophyta</taxon>
        <taxon>Embryophyta</taxon>
        <taxon>Tracheophyta</taxon>
        <taxon>Spermatophyta</taxon>
        <taxon>Magnoliopsida</taxon>
        <taxon>Liliopsida</taxon>
        <taxon>Zingiberales</taxon>
        <taxon>Musaceae</taxon>
        <taxon>Ensete</taxon>
    </lineage>
</organism>
<sequence>MKRRCHQTLIRFPQLPTSTFTTVAAAADDDLLPPTSSSAVGEYRKGRIFLRHLSSERERAGRDLQGVSLRGTEGIETWRGGCSSFGAIVWGYITPGKDTSSSKVTPSIATRACRRPTERYSGPLPLASPH</sequence>
<protein>
    <submittedName>
        <fullName evidence="1">Uncharacterized protein</fullName>
    </submittedName>
</protein>
<reference evidence="1 2" key="1">
    <citation type="journal article" date="2014" name="Agronomy (Basel)">
        <title>A Draft Genome Sequence for Ensete ventricosum, the Drought-Tolerant Tree Against Hunger.</title>
        <authorList>
            <person name="Harrison J."/>
            <person name="Moore K.A."/>
            <person name="Paszkiewicz K."/>
            <person name="Jones T."/>
            <person name="Grant M."/>
            <person name="Ambacheew D."/>
            <person name="Muzemil S."/>
            <person name="Studholme D.J."/>
        </authorList>
    </citation>
    <scope>NUCLEOTIDE SEQUENCE [LARGE SCALE GENOMIC DNA]</scope>
</reference>
<name>A0A426XIC8_ENSVE</name>
<comment type="caution">
    <text evidence="1">The sequence shown here is derived from an EMBL/GenBank/DDBJ whole genome shotgun (WGS) entry which is preliminary data.</text>
</comment>